<proteinExistence type="predicted"/>
<gene>
    <name evidence="1" type="ordered locus">MGAS9429_Spy1697</name>
</gene>
<name>Q1JJT9_STRPC</name>
<organism evidence="1 2">
    <name type="scientific">Streptococcus pyogenes serotype M12 (strain MGAS9429)</name>
    <dbReference type="NCBI Taxonomy" id="370551"/>
    <lineage>
        <taxon>Bacteria</taxon>
        <taxon>Bacillati</taxon>
        <taxon>Bacillota</taxon>
        <taxon>Bacilli</taxon>
        <taxon>Lactobacillales</taxon>
        <taxon>Streptococcaceae</taxon>
        <taxon>Streptococcus</taxon>
    </lineage>
</organism>
<dbReference type="AlphaFoldDB" id="Q1JJT9"/>
<sequence>MIERRHSFIKEHFVASIDNFLNFREYRMLEGKGSISMKFAKEKASREYVEFNKLQKINPDKGHKKI</sequence>
<evidence type="ECO:0000313" key="1">
    <source>
        <dbReference type="EMBL" id="ABF32884.1"/>
    </source>
</evidence>
<dbReference type="EMBL" id="CP000259">
    <property type="protein sequence ID" value="ABF32884.1"/>
    <property type="molecule type" value="Genomic_DNA"/>
</dbReference>
<dbReference type="KEGG" id="spk:MGAS9429_Spy1697"/>
<accession>Q1JJT9</accession>
<reference evidence="1 2" key="1">
    <citation type="journal article" date="2006" name="Proc. Natl. Acad. Sci. U.S.A.">
        <title>Molecular genetic anatomy of inter- and intraserotype variation in the human bacterial pathogen group A Streptococcus.</title>
        <authorList>
            <person name="Beres S.B."/>
            <person name="Richter E.W."/>
            <person name="Nagiec M.J."/>
            <person name="Sumby P."/>
            <person name="Porcella S.F."/>
            <person name="DeLeo F.R."/>
            <person name="Musser J.M."/>
        </authorList>
    </citation>
    <scope>NUCLEOTIDE SEQUENCE [LARGE SCALE GENOMIC DNA]</scope>
    <source>
        <strain evidence="1 2">MGAS9429</strain>
    </source>
</reference>
<evidence type="ECO:0000313" key="2">
    <source>
        <dbReference type="Proteomes" id="UP000002433"/>
    </source>
</evidence>
<protein>
    <submittedName>
        <fullName evidence="1">RhuM</fullName>
    </submittedName>
</protein>
<dbReference type="Proteomes" id="UP000002433">
    <property type="component" value="Chromosome"/>
</dbReference>
<dbReference type="HOGENOM" id="CLU_2829465_0_0_9"/>